<evidence type="ECO:0000256" key="1">
    <source>
        <dbReference type="SAM" id="MobiDB-lite"/>
    </source>
</evidence>
<feature type="compositionally biased region" description="Basic and acidic residues" evidence="1">
    <location>
        <begin position="367"/>
        <end position="383"/>
    </location>
</feature>
<comment type="caution">
    <text evidence="2">The sequence shown here is derived from an EMBL/GenBank/DDBJ whole genome shotgun (WGS) entry which is preliminary data.</text>
</comment>
<name>A0AAN9U8C2_9PEZI</name>
<organism evidence="2 3">
    <name type="scientific">Cytospora paraplurivora</name>
    <dbReference type="NCBI Taxonomy" id="2898453"/>
    <lineage>
        <taxon>Eukaryota</taxon>
        <taxon>Fungi</taxon>
        <taxon>Dikarya</taxon>
        <taxon>Ascomycota</taxon>
        <taxon>Pezizomycotina</taxon>
        <taxon>Sordariomycetes</taxon>
        <taxon>Sordariomycetidae</taxon>
        <taxon>Diaporthales</taxon>
        <taxon>Cytosporaceae</taxon>
        <taxon>Cytospora</taxon>
    </lineage>
</organism>
<feature type="region of interest" description="Disordered" evidence="1">
    <location>
        <begin position="114"/>
        <end position="165"/>
    </location>
</feature>
<dbReference type="EMBL" id="JAJSPL020000020">
    <property type="protein sequence ID" value="KAK7740490.1"/>
    <property type="molecule type" value="Genomic_DNA"/>
</dbReference>
<feature type="compositionally biased region" description="Basic and acidic residues" evidence="1">
    <location>
        <begin position="282"/>
        <end position="291"/>
    </location>
</feature>
<sequence>MEGLKIIAQSTFDKHQKFRTGSKGSQRYSVVEIGAFGSPQSSGSSTATKPRSNDGVLEASSGSIKRDGAAEGVAAGSHDAGASRISFNQWVVYEDDLVAFMKKRPVEFVASAGTKTVPQPSYSEVGKGKAPGKVSAATSTTGHSRSVSLQSSKTANTSATTATTATSAGDSSEIAAIKGKEEVEASASLKLVCVPRGSLDGDSDADTNALAISREAFLRLYVDTMDADHGALYFLARGYVGFHEYSDPAKGTATFFIGTADYALVWTFHRRTLETQGLFLDRKQPEPKEVGRNSSQQTISTGRRSGKGEIGPIGTSQAWLGFREMLRMYRSYIYAPYLLSFVSSLHMLHTFDDQVSSSDVPQIKEIEHSISKGTRGNKEESDYGKALTTRSNSQALSRQSSVYTAHGSTEQSSSFVDITPETPKPFNNEKMIAWVQISDEITDSVSSKLRQLKVAKEILDLIARDHETVIADVVAPAFLHRYHWAMEGMNEAIPAVGRHIKSLEDSMLDLKDRTERLIGLVCCLQCLQVSAYHPLLGGMGLTARAH</sequence>
<dbReference type="Proteomes" id="UP001320245">
    <property type="component" value="Unassembled WGS sequence"/>
</dbReference>
<dbReference type="AlphaFoldDB" id="A0AAN9U8C2"/>
<feature type="compositionally biased region" description="Polar residues" evidence="1">
    <location>
        <begin position="136"/>
        <end position="150"/>
    </location>
</feature>
<feature type="compositionally biased region" description="Polar residues" evidence="1">
    <location>
        <begin position="292"/>
        <end position="303"/>
    </location>
</feature>
<accession>A0AAN9U8C2</accession>
<feature type="compositionally biased region" description="Polar residues" evidence="1">
    <location>
        <begin position="38"/>
        <end position="50"/>
    </location>
</feature>
<proteinExistence type="predicted"/>
<evidence type="ECO:0000313" key="3">
    <source>
        <dbReference type="Proteomes" id="UP001320245"/>
    </source>
</evidence>
<feature type="region of interest" description="Disordered" evidence="1">
    <location>
        <begin position="367"/>
        <end position="408"/>
    </location>
</feature>
<keyword evidence="3" id="KW-1185">Reference proteome</keyword>
<feature type="compositionally biased region" description="Polar residues" evidence="1">
    <location>
        <begin position="388"/>
        <end position="408"/>
    </location>
</feature>
<gene>
    <name evidence="2" type="ORF">SLS53_005333</name>
</gene>
<feature type="region of interest" description="Disordered" evidence="1">
    <location>
        <begin position="282"/>
        <end position="310"/>
    </location>
</feature>
<feature type="region of interest" description="Disordered" evidence="1">
    <location>
        <begin position="38"/>
        <end position="70"/>
    </location>
</feature>
<evidence type="ECO:0000313" key="2">
    <source>
        <dbReference type="EMBL" id="KAK7740490.1"/>
    </source>
</evidence>
<reference evidence="2 3" key="1">
    <citation type="journal article" date="2023" name="PLoS ONE">
        <title>Cytospora paraplurivora sp. nov. isolated from orchards with fruit tree decline syndrome in Ontario, Canada.</title>
        <authorList>
            <person name="Ilyukhin E."/>
            <person name="Nguyen H.D.T."/>
            <person name="Castle A.J."/>
            <person name="Ellouze W."/>
        </authorList>
    </citation>
    <scope>NUCLEOTIDE SEQUENCE [LARGE SCALE GENOMIC DNA]</scope>
    <source>
        <strain evidence="2 3">FDS-564</strain>
    </source>
</reference>
<feature type="compositionally biased region" description="Low complexity" evidence="1">
    <location>
        <begin position="151"/>
        <end position="165"/>
    </location>
</feature>
<protein>
    <submittedName>
        <fullName evidence="2">Uncharacterized protein</fullName>
    </submittedName>
</protein>